<evidence type="ECO:0000313" key="5">
    <source>
        <dbReference type="Proteomes" id="UP000262582"/>
    </source>
</evidence>
<dbReference type="InterPro" id="IPR018649">
    <property type="entry name" value="SHOCT"/>
</dbReference>
<evidence type="ECO:0000313" key="4">
    <source>
        <dbReference type="EMBL" id="RXI28717.1"/>
    </source>
</evidence>
<proteinExistence type="predicted"/>
<gene>
    <name evidence="3" type="ORF">AELL_1239</name>
    <name evidence="4" type="ORF">CP962_13640</name>
</gene>
<accession>A0A347U7S8</accession>
<evidence type="ECO:0000313" key="3">
    <source>
        <dbReference type="EMBL" id="AXX94906.1"/>
    </source>
</evidence>
<reference evidence="3 5" key="2">
    <citation type="submission" date="2018-08" db="EMBL/GenBank/DDBJ databases">
        <title>Complete genome of the Arcobacter ellisii type strain LMG 26155.</title>
        <authorList>
            <person name="Miller W.G."/>
            <person name="Yee E."/>
            <person name="Bono J.L."/>
        </authorList>
    </citation>
    <scope>NUCLEOTIDE SEQUENCE [LARGE SCALE GENOMIC DNA]</scope>
    <source>
        <strain evidence="3 5">LMG 26155</strain>
    </source>
</reference>
<dbReference type="RefSeq" id="WP_118917111.1">
    <property type="nucleotide sequence ID" value="NZ_CP032097.1"/>
</dbReference>
<name>A0A347U7S8_9BACT</name>
<keyword evidence="5" id="KW-1185">Reference proteome</keyword>
<reference evidence="4 6" key="1">
    <citation type="submission" date="2017-09" db="EMBL/GenBank/DDBJ databases">
        <title>Genomics of the genus Arcobacter.</title>
        <authorList>
            <person name="Perez-Cataluna A."/>
            <person name="Figueras M.J."/>
            <person name="Salas-Masso N."/>
        </authorList>
    </citation>
    <scope>NUCLEOTIDE SEQUENCE [LARGE SCALE GENOMIC DNA]</scope>
    <source>
        <strain evidence="4 6">CECT 7837</strain>
    </source>
</reference>
<dbReference type="OrthoDB" id="1123500at2"/>
<dbReference type="Pfam" id="PF09851">
    <property type="entry name" value="SHOCT"/>
    <property type="match status" value="1"/>
</dbReference>
<keyword evidence="1" id="KW-0812">Transmembrane</keyword>
<dbReference type="Proteomes" id="UP000262582">
    <property type="component" value="Chromosome"/>
</dbReference>
<dbReference type="AlphaFoldDB" id="A0A347U7S8"/>
<protein>
    <submittedName>
        <fullName evidence="4">Electron transporter RnfE</fullName>
    </submittedName>
</protein>
<organism evidence="4 6">
    <name type="scientific">Arcobacter ellisii</name>
    <dbReference type="NCBI Taxonomy" id="913109"/>
    <lineage>
        <taxon>Bacteria</taxon>
        <taxon>Pseudomonadati</taxon>
        <taxon>Campylobacterota</taxon>
        <taxon>Epsilonproteobacteria</taxon>
        <taxon>Campylobacterales</taxon>
        <taxon>Arcobacteraceae</taxon>
        <taxon>Arcobacter</taxon>
    </lineage>
</organism>
<evidence type="ECO:0000313" key="6">
    <source>
        <dbReference type="Proteomes" id="UP000290588"/>
    </source>
</evidence>
<keyword evidence="1" id="KW-0472">Membrane</keyword>
<sequence>MFEFMNMNMTLFHGFTMFIFWAIFFYLLISIDTKEKPSLLDILKKRLAKGEITQEQFESIKATLKLKEGN</sequence>
<feature type="domain" description="SHOCT" evidence="2">
    <location>
        <begin position="40"/>
        <end position="64"/>
    </location>
</feature>
<evidence type="ECO:0000259" key="2">
    <source>
        <dbReference type="Pfam" id="PF09851"/>
    </source>
</evidence>
<dbReference type="KEGG" id="aell:AELL_1239"/>
<feature type="transmembrane region" description="Helical" evidence="1">
    <location>
        <begin position="12"/>
        <end position="29"/>
    </location>
</feature>
<dbReference type="Proteomes" id="UP000290588">
    <property type="component" value="Unassembled WGS sequence"/>
</dbReference>
<keyword evidence="1" id="KW-1133">Transmembrane helix</keyword>
<dbReference type="EMBL" id="NXIG01000020">
    <property type="protein sequence ID" value="RXI28717.1"/>
    <property type="molecule type" value="Genomic_DNA"/>
</dbReference>
<evidence type="ECO:0000256" key="1">
    <source>
        <dbReference type="SAM" id="Phobius"/>
    </source>
</evidence>
<dbReference type="EMBL" id="CP032097">
    <property type="protein sequence ID" value="AXX94906.1"/>
    <property type="molecule type" value="Genomic_DNA"/>
</dbReference>